<reference evidence="3 4" key="1">
    <citation type="submission" date="2015-06" db="EMBL/GenBank/DDBJ databases">
        <title>Genome sequencing of Thermotogales isolates from hydrothermal vents.</title>
        <authorList>
            <person name="Haverkamp T.H."/>
            <person name="Kublanov I.V."/>
            <person name="Nesbo C.L."/>
        </authorList>
    </citation>
    <scope>NUCLEOTIDE SEQUENCE [LARGE SCALE GENOMIC DNA]</scope>
    <source>
        <strain evidence="4">ik275mar</strain>
    </source>
</reference>
<dbReference type="Pfam" id="PF07228">
    <property type="entry name" value="SpoIIE"/>
    <property type="match status" value="1"/>
</dbReference>
<evidence type="ECO:0000313" key="4">
    <source>
        <dbReference type="Proteomes" id="UP000242616"/>
    </source>
</evidence>
<sequence length="455" mass="51471">MIEKLEKLYLKLLEISKNPQKPYSSEEELWALVEEEINIITSEFLSYKQELESSTILIESQLEEISRLYEEISTLFEISKIVASNIETKQILMPVLITLKKAINFSCGIISINFDGKFSETIGECPNNIEEVLKDNLDENADIVFKETCKKLNNRSIIYKSISTASNKRMGYILVVGKESGTIFTAGDKKIIESAAQQIASSIEREIALREEIEREKLNQQIEIARSIQFNFFPKAFPQDENFDSFGESIPAIHVGGDYFDVFLKNNSLYGIVADVSGKGLPASLIMSSLRSAFKSLIESTNGDLLKTVTSLNNMLSYDVGDDKFVTAVFVKLNRDGALEVINAGHDPLYIVKDKITKINSTSIPIGMFEFMEFEMQRTQLSENTLIFAYTDGIPEARNINNEEYDFERLERLLSKIHILPAKDIVDSVEKDVFRFSQGALQHDDMTILAIKYLG</sequence>
<dbReference type="InterPro" id="IPR052016">
    <property type="entry name" value="Bact_Sigma-Reg"/>
</dbReference>
<feature type="domain" description="PPM-type phosphatase" evidence="2">
    <location>
        <begin position="240"/>
        <end position="453"/>
    </location>
</feature>
<keyword evidence="4" id="KW-1185">Reference proteome</keyword>
<dbReference type="InterPro" id="IPR001932">
    <property type="entry name" value="PPM-type_phosphatase-like_dom"/>
</dbReference>
<dbReference type="PANTHER" id="PTHR43156:SF2">
    <property type="entry name" value="STAGE II SPORULATION PROTEIN E"/>
    <property type="match status" value="1"/>
</dbReference>
<dbReference type="SMART" id="SM00331">
    <property type="entry name" value="PP2C_SIG"/>
    <property type="match status" value="1"/>
</dbReference>
<evidence type="ECO:0000313" key="3">
    <source>
        <dbReference type="EMBL" id="ONN27038.1"/>
    </source>
</evidence>
<organism evidence="3 4">
    <name type="scientific">Thermosipho affectus</name>
    <dbReference type="NCBI Taxonomy" id="660294"/>
    <lineage>
        <taxon>Bacteria</taxon>
        <taxon>Thermotogati</taxon>
        <taxon>Thermotogota</taxon>
        <taxon>Thermotogae</taxon>
        <taxon>Thermotogales</taxon>
        <taxon>Fervidobacteriaceae</taxon>
        <taxon>Thermosipho</taxon>
    </lineage>
</organism>
<dbReference type="SUPFAM" id="SSF55781">
    <property type="entry name" value="GAF domain-like"/>
    <property type="match status" value="1"/>
</dbReference>
<dbReference type="Gene3D" id="3.60.40.10">
    <property type="entry name" value="PPM-type phosphatase domain"/>
    <property type="match status" value="1"/>
</dbReference>
<protein>
    <submittedName>
        <fullName evidence="3">Stage II sporulation protein E</fullName>
    </submittedName>
</protein>
<name>A0ABX3II80_9BACT</name>
<dbReference type="RefSeq" id="WP_077198200.1">
    <property type="nucleotide sequence ID" value="NZ_LBFC01000018.1"/>
</dbReference>
<gene>
    <name evidence="3" type="ORF">XJ44_04395</name>
</gene>
<dbReference type="Proteomes" id="UP000242616">
    <property type="component" value="Unassembled WGS sequence"/>
</dbReference>
<comment type="caution">
    <text evidence="3">The sequence shown here is derived from an EMBL/GenBank/DDBJ whole genome shotgun (WGS) entry which is preliminary data.</text>
</comment>
<accession>A0ABX3II80</accession>
<dbReference type="SUPFAM" id="SSF81606">
    <property type="entry name" value="PP2C-like"/>
    <property type="match status" value="1"/>
</dbReference>
<dbReference type="InterPro" id="IPR036457">
    <property type="entry name" value="PPM-type-like_dom_sf"/>
</dbReference>
<proteinExistence type="predicted"/>
<dbReference type="EMBL" id="LBFC01000018">
    <property type="protein sequence ID" value="ONN27038.1"/>
    <property type="molecule type" value="Genomic_DNA"/>
</dbReference>
<dbReference type="PANTHER" id="PTHR43156">
    <property type="entry name" value="STAGE II SPORULATION PROTEIN E-RELATED"/>
    <property type="match status" value="1"/>
</dbReference>
<evidence type="ECO:0000256" key="1">
    <source>
        <dbReference type="ARBA" id="ARBA00022801"/>
    </source>
</evidence>
<evidence type="ECO:0000259" key="2">
    <source>
        <dbReference type="SMART" id="SM00331"/>
    </source>
</evidence>
<keyword evidence="1" id="KW-0378">Hydrolase</keyword>